<sequence>MILHTLIYRFDESVTESDQRRFFDELRELLLTSEYIEGFACEPHHWLPIDDNSRGMTGTAIAQYAARDLDSLRAFSELPHVHDFLASWHSKITYQAAYANHRELTLTGRRVMRHTEHTVTVDAPVAAVWDVLVDVEGYARIFPPTQEAKIIEDSETHQIVRLVVDVNGETQSWVSRRDIDHDRHVIAYRQLELAPIIGHMGGEWRAYPLTDTRTQLVLTHDFKPKDPVDGKVAGKFTYEEADELLCGGVERNSVDDLGAVKSEAEGRATGASAA</sequence>
<evidence type="ECO:0000259" key="1">
    <source>
        <dbReference type="Pfam" id="PF03364"/>
    </source>
</evidence>
<proteinExistence type="predicted"/>
<gene>
    <name evidence="2" type="ORF">CP970_02760</name>
</gene>
<evidence type="ECO:0000313" key="3">
    <source>
        <dbReference type="Proteomes" id="UP000325529"/>
    </source>
</evidence>
<organism evidence="2 3">
    <name type="scientific">Streptomyces kanamyceticus</name>
    <dbReference type="NCBI Taxonomy" id="1967"/>
    <lineage>
        <taxon>Bacteria</taxon>
        <taxon>Bacillati</taxon>
        <taxon>Actinomycetota</taxon>
        <taxon>Actinomycetes</taxon>
        <taxon>Kitasatosporales</taxon>
        <taxon>Streptomycetaceae</taxon>
        <taxon>Streptomyces</taxon>
    </lineage>
</organism>
<feature type="domain" description="Coenzyme Q-binding protein COQ10 START" evidence="1">
    <location>
        <begin position="121"/>
        <end position="245"/>
    </location>
</feature>
<dbReference type="OrthoDB" id="4762525at2"/>
<dbReference type="RefSeq" id="WP_055554176.1">
    <property type="nucleotide sequence ID" value="NZ_CP023699.1"/>
</dbReference>
<name>A0A5J6G318_STRKN</name>
<protein>
    <recommendedName>
        <fullName evidence="1">Coenzyme Q-binding protein COQ10 START domain-containing protein</fullName>
    </recommendedName>
</protein>
<dbReference type="KEGG" id="ska:CP970_02760"/>
<dbReference type="SUPFAM" id="SSF55961">
    <property type="entry name" value="Bet v1-like"/>
    <property type="match status" value="1"/>
</dbReference>
<dbReference type="Gene3D" id="3.30.530.20">
    <property type="match status" value="1"/>
</dbReference>
<dbReference type="Pfam" id="PF03364">
    <property type="entry name" value="Polyketide_cyc"/>
    <property type="match status" value="1"/>
</dbReference>
<dbReference type="InterPro" id="IPR023393">
    <property type="entry name" value="START-like_dom_sf"/>
</dbReference>
<dbReference type="EMBL" id="CP023699">
    <property type="protein sequence ID" value="QEU89969.1"/>
    <property type="molecule type" value="Genomic_DNA"/>
</dbReference>
<keyword evidence="3" id="KW-1185">Reference proteome</keyword>
<dbReference type="Proteomes" id="UP000325529">
    <property type="component" value="Chromosome"/>
</dbReference>
<reference evidence="2 3" key="1">
    <citation type="submission" date="2017-09" db="EMBL/GenBank/DDBJ databases">
        <authorList>
            <person name="Lee N."/>
            <person name="Cho B.-K."/>
        </authorList>
    </citation>
    <scope>NUCLEOTIDE SEQUENCE [LARGE SCALE GENOMIC DNA]</scope>
    <source>
        <strain evidence="2 3">ATCC 12853</strain>
    </source>
</reference>
<evidence type="ECO:0000313" key="2">
    <source>
        <dbReference type="EMBL" id="QEU89969.1"/>
    </source>
</evidence>
<dbReference type="CDD" id="cd08861">
    <property type="entry name" value="OtcD1_ARO-CYC_like"/>
    <property type="match status" value="1"/>
</dbReference>
<accession>A0A5J6G318</accession>
<dbReference type="AlphaFoldDB" id="A0A5J6G318"/>
<dbReference type="InterPro" id="IPR005031">
    <property type="entry name" value="COQ10_START"/>
</dbReference>